<dbReference type="Proteomes" id="UP000262825">
    <property type="component" value="Unassembled WGS sequence"/>
</dbReference>
<dbReference type="InterPro" id="IPR014721">
    <property type="entry name" value="Ribsml_uS5_D2-typ_fold_subgr"/>
</dbReference>
<feature type="domain" description="DNA mismatch repair protein S5" evidence="6">
    <location>
        <begin position="211"/>
        <end position="343"/>
    </location>
</feature>
<dbReference type="SMART" id="SM01340">
    <property type="entry name" value="DNA_mis_repair"/>
    <property type="match status" value="1"/>
</dbReference>
<keyword evidence="5" id="KW-0539">Nucleus</keyword>
<evidence type="ECO:0000259" key="6">
    <source>
        <dbReference type="SMART" id="SM01340"/>
    </source>
</evidence>
<dbReference type="InterPro" id="IPR002099">
    <property type="entry name" value="MutL/Mlh/PMS"/>
</dbReference>
<comment type="similarity">
    <text evidence="2">Belongs to the DNA mismatch repair MutL/HexB family.</text>
</comment>
<dbReference type="GO" id="GO:0005524">
    <property type="term" value="F:ATP binding"/>
    <property type="evidence" value="ECO:0007669"/>
    <property type="project" value="InterPro"/>
</dbReference>
<evidence type="ECO:0000256" key="3">
    <source>
        <dbReference type="ARBA" id="ARBA00022763"/>
    </source>
</evidence>
<dbReference type="NCBIfam" id="TIGR00585">
    <property type="entry name" value="mutl"/>
    <property type="match status" value="1"/>
</dbReference>
<dbReference type="Pfam" id="PF16413">
    <property type="entry name" value="Mlh1_C"/>
    <property type="match status" value="1"/>
</dbReference>
<gene>
    <name evidence="7" type="ORF">SCODWIG_02404</name>
</gene>
<dbReference type="CDD" id="cd16926">
    <property type="entry name" value="HATPase_MutL-MLH-PMS-like"/>
    <property type="match status" value="1"/>
</dbReference>
<dbReference type="GO" id="GO:0030983">
    <property type="term" value="F:mismatched DNA binding"/>
    <property type="evidence" value="ECO:0007669"/>
    <property type="project" value="InterPro"/>
</dbReference>
<comment type="subcellular location">
    <subcellularLocation>
        <location evidence="1">Nucleus</location>
    </subcellularLocation>
</comment>
<evidence type="ECO:0000256" key="5">
    <source>
        <dbReference type="ARBA" id="ARBA00023242"/>
    </source>
</evidence>
<protein>
    <submittedName>
        <fullName evidence="7">Related to DNA mismatch repair protein MLH1</fullName>
    </submittedName>
</protein>
<dbReference type="InterPro" id="IPR014762">
    <property type="entry name" value="DNA_mismatch_repair_CS"/>
</dbReference>
<dbReference type="AlphaFoldDB" id="A0A376B7I7"/>
<proteinExistence type="inferred from homology"/>
<keyword evidence="4" id="KW-0234">DNA repair</keyword>
<dbReference type="PANTHER" id="PTHR10073">
    <property type="entry name" value="DNA MISMATCH REPAIR PROTEIN MLH, PMS, MUTL"/>
    <property type="match status" value="1"/>
</dbReference>
<evidence type="ECO:0000256" key="1">
    <source>
        <dbReference type="ARBA" id="ARBA00004123"/>
    </source>
</evidence>
<reference evidence="8" key="1">
    <citation type="submission" date="2018-06" db="EMBL/GenBank/DDBJ databases">
        <authorList>
            <person name="Guldener U."/>
        </authorList>
    </citation>
    <scope>NUCLEOTIDE SEQUENCE [LARGE SCALE GENOMIC DNA]</scope>
    <source>
        <strain evidence="8">UTAD17</strain>
    </source>
</reference>
<dbReference type="GO" id="GO:0016887">
    <property type="term" value="F:ATP hydrolysis activity"/>
    <property type="evidence" value="ECO:0007669"/>
    <property type="project" value="InterPro"/>
</dbReference>
<evidence type="ECO:0000256" key="4">
    <source>
        <dbReference type="ARBA" id="ARBA00023204"/>
    </source>
</evidence>
<dbReference type="FunFam" id="3.30.565.10:FF:000079">
    <property type="entry name" value="DNA mismatch repair protein MLH"/>
    <property type="match status" value="1"/>
</dbReference>
<dbReference type="GO" id="GO:0032389">
    <property type="term" value="C:MutLalpha complex"/>
    <property type="evidence" value="ECO:0007669"/>
    <property type="project" value="TreeGrafter"/>
</dbReference>
<dbReference type="FunFam" id="3.30.230.10:FF:000014">
    <property type="entry name" value="DNA mismatch repair protein Mlh1"/>
    <property type="match status" value="1"/>
</dbReference>
<dbReference type="Gene3D" id="3.30.565.10">
    <property type="entry name" value="Histidine kinase-like ATPase, C-terminal domain"/>
    <property type="match status" value="1"/>
</dbReference>
<dbReference type="PANTHER" id="PTHR10073:SF12">
    <property type="entry name" value="DNA MISMATCH REPAIR PROTEIN MLH1"/>
    <property type="match status" value="1"/>
</dbReference>
<dbReference type="InterPro" id="IPR020568">
    <property type="entry name" value="Ribosomal_Su5_D2-typ_SF"/>
</dbReference>
<dbReference type="SUPFAM" id="SSF55874">
    <property type="entry name" value="ATPase domain of HSP90 chaperone/DNA topoisomerase II/histidine kinase"/>
    <property type="match status" value="1"/>
</dbReference>
<dbReference type="InterPro" id="IPR038973">
    <property type="entry name" value="MutL/Mlh/Pms-like"/>
</dbReference>
<dbReference type="EMBL" id="UFAJ01000410">
    <property type="protein sequence ID" value="SSD60643.1"/>
    <property type="molecule type" value="Genomic_DNA"/>
</dbReference>
<dbReference type="GO" id="GO:0006298">
    <property type="term" value="P:mismatch repair"/>
    <property type="evidence" value="ECO:0007669"/>
    <property type="project" value="InterPro"/>
</dbReference>
<dbReference type="InterPro" id="IPR032189">
    <property type="entry name" value="Mlh1_C"/>
</dbReference>
<dbReference type="Pfam" id="PF01119">
    <property type="entry name" value="DNA_mis_repair"/>
    <property type="match status" value="1"/>
</dbReference>
<organism evidence="7 8">
    <name type="scientific">Saccharomycodes ludwigii</name>
    <dbReference type="NCBI Taxonomy" id="36035"/>
    <lineage>
        <taxon>Eukaryota</taxon>
        <taxon>Fungi</taxon>
        <taxon>Dikarya</taxon>
        <taxon>Ascomycota</taxon>
        <taxon>Saccharomycotina</taxon>
        <taxon>Saccharomycetes</taxon>
        <taxon>Saccharomycodales</taxon>
        <taxon>Saccharomycodaceae</taxon>
        <taxon>Saccharomycodes</taxon>
    </lineage>
</organism>
<dbReference type="SUPFAM" id="SSF54211">
    <property type="entry name" value="Ribosomal protein S5 domain 2-like"/>
    <property type="match status" value="1"/>
</dbReference>
<evidence type="ECO:0000313" key="7">
    <source>
        <dbReference type="EMBL" id="SSD60643.1"/>
    </source>
</evidence>
<sequence>MSIKKLDPDVINKIAAGEIIISPTNALKELIENSIDASSKSIDISIQNNGFKILQISDDGSGIKKEDYPILCHRFTTSKITKFEDLSEIDTFGFRGEALSSISHIAHLSVTSKRRNEDLAWKCQFERGQMIDETLKPSAGNQGTTITVSDLFYNVPSRLRSLRQKDEFNKIFDVIGKYAINNPGIAFSLRKIGDSRIALVIKKDLNIKDRIRTIYTSIVSNDLIDFNINVSAEDTDDYGKIGFISCSGMVANLNYSNQVKRNIQPIFFINNRLVTCDPLKRSIDQTYSSYLPRGASRPFVYLNIKLNPRILDVNVHPTKSEVRFLHEEEIINIITLRLHEFLSKLDSSRTFKANTFSASQMNSASTPSSNKHKNILNSSLKRQESKLVRIDSEQARITSFMSQKNVSLDTDKLPTDADGNPNSSFIEGKDDVYINNEREVTKVELTSIQTLKQLVDENSHYDLTNIFANLTYIGVIDYTKRLAAIQYDLKLFMVDYGAVCYELFYQIGLSDFANYGKIYLNKSGNGLNIKEILSPIKSANDAQIKMYPYQNTTYASIKIQAAHK</sequence>
<name>A0A376B7I7_9ASCO</name>
<dbReference type="GO" id="GO:0061982">
    <property type="term" value="P:meiosis I cell cycle process"/>
    <property type="evidence" value="ECO:0007669"/>
    <property type="project" value="UniProtKB-ARBA"/>
</dbReference>
<dbReference type="VEuPathDB" id="FungiDB:SCODWIG_02404"/>
<dbReference type="GO" id="GO:0140664">
    <property type="term" value="F:ATP-dependent DNA damage sensor activity"/>
    <property type="evidence" value="ECO:0007669"/>
    <property type="project" value="InterPro"/>
</dbReference>
<dbReference type="Pfam" id="PF13589">
    <property type="entry name" value="HATPase_c_3"/>
    <property type="match status" value="1"/>
</dbReference>
<evidence type="ECO:0000313" key="8">
    <source>
        <dbReference type="Proteomes" id="UP000262825"/>
    </source>
</evidence>
<keyword evidence="8" id="KW-1185">Reference proteome</keyword>
<dbReference type="Gene3D" id="3.30.230.10">
    <property type="match status" value="1"/>
</dbReference>
<evidence type="ECO:0000256" key="2">
    <source>
        <dbReference type="ARBA" id="ARBA00006082"/>
    </source>
</evidence>
<keyword evidence="3" id="KW-0227">DNA damage</keyword>
<dbReference type="InterPro" id="IPR013507">
    <property type="entry name" value="DNA_mismatch_S5_2-like"/>
</dbReference>
<dbReference type="PROSITE" id="PS00058">
    <property type="entry name" value="DNA_MISMATCH_REPAIR_1"/>
    <property type="match status" value="1"/>
</dbReference>
<dbReference type="InterPro" id="IPR036890">
    <property type="entry name" value="HATPase_C_sf"/>
</dbReference>
<accession>A0A376B7I7</accession>